<name>A0AAV7UDP1_PLEWA</name>
<dbReference type="EMBL" id="JANPWB010000005">
    <property type="protein sequence ID" value="KAJ1186524.1"/>
    <property type="molecule type" value="Genomic_DNA"/>
</dbReference>
<dbReference type="Proteomes" id="UP001066276">
    <property type="component" value="Chromosome 3_1"/>
</dbReference>
<keyword evidence="3" id="KW-1185">Reference proteome</keyword>
<evidence type="ECO:0000313" key="2">
    <source>
        <dbReference type="EMBL" id="KAJ1186524.1"/>
    </source>
</evidence>
<organism evidence="2 3">
    <name type="scientific">Pleurodeles waltl</name>
    <name type="common">Iberian ribbed newt</name>
    <dbReference type="NCBI Taxonomy" id="8319"/>
    <lineage>
        <taxon>Eukaryota</taxon>
        <taxon>Metazoa</taxon>
        <taxon>Chordata</taxon>
        <taxon>Craniata</taxon>
        <taxon>Vertebrata</taxon>
        <taxon>Euteleostomi</taxon>
        <taxon>Amphibia</taxon>
        <taxon>Batrachia</taxon>
        <taxon>Caudata</taxon>
        <taxon>Salamandroidea</taxon>
        <taxon>Salamandridae</taxon>
        <taxon>Pleurodelinae</taxon>
        <taxon>Pleurodeles</taxon>
    </lineage>
</organism>
<feature type="region of interest" description="Disordered" evidence="1">
    <location>
        <begin position="1"/>
        <end position="20"/>
    </location>
</feature>
<feature type="compositionally biased region" description="Polar residues" evidence="1">
    <location>
        <begin position="1"/>
        <end position="16"/>
    </location>
</feature>
<evidence type="ECO:0000256" key="1">
    <source>
        <dbReference type="SAM" id="MobiDB-lite"/>
    </source>
</evidence>
<comment type="caution">
    <text evidence="2">The sequence shown here is derived from an EMBL/GenBank/DDBJ whole genome shotgun (WGS) entry which is preliminary data.</text>
</comment>
<accession>A0AAV7UDP1</accession>
<reference evidence="2" key="1">
    <citation type="journal article" date="2022" name="bioRxiv">
        <title>Sequencing and chromosome-scale assembly of the giantPleurodeles waltlgenome.</title>
        <authorList>
            <person name="Brown T."/>
            <person name="Elewa A."/>
            <person name="Iarovenko S."/>
            <person name="Subramanian E."/>
            <person name="Araus A.J."/>
            <person name="Petzold A."/>
            <person name="Susuki M."/>
            <person name="Suzuki K.-i.T."/>
            <person name="Hayashi T."/>
            <person name="Toyoda A."/>
            <person name="Oliveira C."/>
            <person name="Osipova E."/>
            <person name="Leigh N.D."/>
            <person name="Simon A."/>
            <person name="Yun M.H."/>
        </authorList>
    </citation>
    <scope>NUCLEOTIDE SEQUENCE</scope>
    <source>
        <strain evidence="2">20211129_DDA</strain>
        <tissue evidence="2">Liver</tissue>
    </source>
</reference>
<evidence type="ECO:0000313" key="3">
    <source>
        <dbReference type="Proteomes" id="UP001066276"/>
    </source>
</evidence>
<gene>
    <name evidence="2" type="ORF">NDU88_003305</name>
</gene>
<sequence length="103" mass="11440">MDGEGTSQGDNRNAVSQGPEEALLRTAAGTSLRPVTPGEWGRRRVLTLVLAEQGHHGARHVQSWYRLCIVFMAPNYPEVTLSISALMQKFQEEAPAKRTEELH</sequence>
<proteinExistence type="predicted"/>
<dbReference type="AlphaFoldDB" id="A0AAV7UDP1"/>
<protein>
    <submittedName>
        <fullName evidence="2">Uncharacterized protein</fullName>
    </submittedName>
</protein>